<dbReference type="EMBL" id="MHKM01000002">
    <property type="protein sequence ID" value="OGY92131.1"/>
    <property type="molecule type" value="Genomic_DNA"/>
</dbReference>
<sequence>MVDPNIKKRAIHRAKIIEGQLRGLIKAIESEAYCPTLLTQSLSIQRSLKSLDELLLENHLKSHVRHQMRKRGEDAKAIHELLGIYTLANK</sequence>
<evidence type="ECO:0000313" key="2">
    <source>
        <dbReference type="Proteomes" id="UP000178248"/>
    </source>
</evidence>
<dbReference type="GO" id="GO:0046872">
    <property type="term" value="F:metal ion binding"/>
    <property type="evidence" value="ECO:0007669"/>
    <property type="project" value="InterPro"/>
</dbReference>
<organism evidence="1 2">
    <name type="scientific">Candidatus Komeilibacteria bacterium RIFCSPLOWO2_01_FULL_52_15</name>
    <dbReference type="NCBI Taxonomy" id="1798551"/>
    <lineage>
        <taxon>Bacteria</taxon>
        <taxon>Candidatus Komeiliibacteriota</taxon>
    </lineage>
</organism>
<dbReference type="STRING" id="1798551.A3B30_02110"/>
<dbReference type="Pfam" id="PF02583">
    <property type="entry name" value="Trns_repr_metal"/>
    <property type="match status" value="1"/>
</dbReference>
<dbReference type="AlphaFoldDB" id="A0A1G2BSS9"/>
<name>A0A1G2BSS9_9BACT</name>
<dbReference type="PANTHER" id="PTHR33677">
    <property type="entry name" value="TRANSCRIPTIONAL REPRESSOR FRMR-RELATED"/>
    <property type="match status" value="1"/>
</dbReference>
<accession>A0A1G2BSS9</accession>
<protein>
    <recommendedName>
        <fullName evidence="3">Metal-sensitive transcriptional regulator</fullName>
    </recommendedName>
</protein>
<evidence type="ECO:0008006" key="3">
    <source>
        <dbReference type="Google" id="ProtNLM"/>
    </source>
</evidence>
<comment type="caution">
    <text evidence="1">The sequence shown here is derived from an EMBL/GenBank/DDBJ whole genome shotgun (WGS) entry which is preliminary data.</text>
</comment>
<dbReference type="GO" id="GO:0045892">
    <property type="term" value="P:negative regulation of DNA-templated transcription"/>
    <property type="evidence" value="ECO:0007669"/>
    <property type="project" value="UniProtKB-ARBA"/>
</dbReference>
<reference evidence="1 2" key="1">
    <citation type="journal article" date="2016" name="Nat. Commun.">
        <title>Thousands of microbial genomes shed light on interconnected biogeochemical processes in an aquifer system.</title>
        <authorList>
            <person name="Anantharaman K."/>
            <person name="Brown C.T."/>
            <person name="Hug L.A."/>
            <person name="Sharon I."/>
            <person name="Castelle C.J."/>
            <person name="Probst A.J."/>
            <person name="Thomas B.C."/>
            <person name="Singh A."/>
            <person name="Wilkins M.J."/>
            <person name="Karaoz U."/>
            <person name="Brodie E.L."/>
            <person name="Williams K.H."/>
            <person name="Hubbard S.S."/>
            <person name="Banfield J.F."/>
        </authorList>
    </citation>
    <scope>NUCLEOTIDE SEQUENCE [LARGE SCALE GENOMIC DNA]</scope>
</reference>
<dbReference type="InterPro" id="IPR003735">
    <property type="entry name" value="Metal_Tscrpt_repr"/>
</dbReference>
<evidence type="ECO:0000313" key="1">
    <source>
        <dbReference type="EMBL" id="OGY92131.1"/>
    </source>
</evidence>
<dbReference type="Gene3D" id="1.20.58.1000">
    <property type="entry name" value="Metal-sensitive repressor, helix protomer"/>
    <property type="match status" value="1"/>
</dbReference>
<dbReference type="InterPro" id="IPR038390">
    <property type="entry name" value="Metal_Tscrpt_repr_sf"/>
</dbReference>
<dbReference type="GO" id="GO:0003677">
    <property type="term" value="F:DNA binding"/>
    <property type="evidence" value="ECO:0007669"/>
    <property type="project" value="InterPro"/>
</dbReference>
<gene>
    <name evidence="1" type="ORF">A3B30_02110</name>
</gene>
<proteinExistence type="predicted"/>
<dbReference type="Proteomes" id="UP000178248">
    <property type="component" value="Unassembled WGS sequence"/>
</dbReference>